<accession>A0A257LSZ8</accession>
<dbReference type="InterPro" id="IPR051805">
    <property type="entry name" value="Dehydratase_Activator_Redct"/>
</dbReference>
<reference evidence="2" key="1">
    <citation type="submission" date="2017-07" db="EMBL/GenBank/DDBJ databases">
        <title>Novel pathways for hydrocarbon cycling and metabolic interdependencies in hydrothermal sediment communities.</title>
        <authorList>
            <person name="Dombrowski N."/>
            <person name="Seitz K."/>
            <person name="Teske A."/>
            <person name="Baker B."/>
        </authorList>
    </citation>
    <scope>NUCLEOTIDE SEQUENCE [LARGE SCALE GENOMIC DNA]</scope>
</reference>
<comment type="caution">
    <text evidence="1">The sequence shown here is derived from an EMBL/GenBank/DDBJ whole genome shotgun (WGS) entry which is preliminary data.</text>
</comment>
<sequence>METNLTSYQRKGVDKHNLVAGLCYSIAKNYLTQVVGKKRIGDHIFFQGAVAFNKGVVAAFEQILGKPITVPPHPHVKYRQSIFICDGCPNHCEIKKVVIEGEATPLYYGARCERYEIKKKEQPKHKLPDLFRAHVWVYLMHRSSTNICRFGWHSCRSWGLRWCFRIEPTKRSYMME</sequence>
<name>A0A257LSZ8_UNCW3</name>
<dbReference type="Proteomes" id="UP000216312">
    <property type="component" value="Unassembled WGS sequence"/>
</dbReference>
<protein>
    <submittedName>
        <fullName evidence="1">Uncharacterized protein</fullName>
    </submittedName>
</protein>
<dbReference type="PANTHER" id="PTHR32329:SF7">
    <property type="entry name" value="ACTIVATOR OF 2-HYDROXYACYL-COA-HYDRATASE"/>
    <property type="match status" value="1"/>
</dbReference>
<dbReference type="InterPro" id="IPR043129">
    <property type="entry name" value="ATPase_NBD"/>
</dbReference>
<dbReference type="AlphaFoldDB" id="A0A257LSZ8"/>
<dbReference type="Gene3D" id="3.30.420.40">
    <property type="match status" value="1"/>
</dbReference>
<proteinExistence type="predicted"/>
<evidence type="ECO:0000313" key="1">
    <source>
        <dbReference type="EMBL" id="OYV02552.1"/>
    </source>
</evidence>
<organism evidence="1 2">
    <name type="scientific">candidate division WOR-3 bacterium 4484_18</name>
    <dbReference type="NCBI Taxonomy" id="2020626"/>
    <lineage>
        <taxon>Bacteria</taxon>
        <taxon>Bacteria division WOR-3</taxon>
    </lineage>
</organism>
<dbReference type="PANTHER" id="PTHR32329">
    <property type="entry name" value="BIFUNCTIONAL PROTEIN [INCLUDES 2-HYDROXYACYL-COA DEHYDRATASE (N-TER) AND ITS ACTIVATOR DOMAIN (C_TERM)-RELATED"/>
    <property type="match status" value="1"/>
</dbReference>
<dbReference type="EMBL" id="NMUJ01000076">
    <property type="protein sequence ID" value="OYV02552.1"/>
    <property type="molecule type" value="Genomic_DNA"/>
</dbReference>
<dbReference type="SUPFAM" id="SSF53067">
    <property type="entry name" value="Actin-like ATPase domain"/>
    <property type="match status" value="1"/>
</dbReference>
<evidence type="ECO:0000313" key="2">
    <source>
        <dbReference type="Proteomes" id="UP000216312"/>
    </source>
</evidence>
<gene>
    <name evidence="1" type="ORF">CGW93_04890</name>
</gene>